<dbReference type="AlphaFoldDB" id="A0AAE3KPI3"/>
<reference evidence="11" key="1">
    <citation type="submission" date="2022-06" db="EMBL/GenBank/DDBJ databases">
        <title>New cyanobacteria of genus Symplocastrum in benthos of Lake Baikal.</title>
        <authorList>
            <person name="Sorokovikova E."/>
            <person name="Tikhonova I."/>
            <person name="Krasnopeev A."/>
            <person name="Evseev P."/>
            <person name="Gladkikh A."/>
            <person name="Belykh O."/>
        </authorList>
    </citation>
    <scope>NUCLEOTIDE SEQUENCE</scope>
    <source>
        <strain evidence="11">BBK-W-15</strain>
    </source>
</reference>
<evidence type="ECO:0000259" key="10">
    <source>
        <dbReference type="PROSITE" id="PS50011"/>
    </source>
</evidence>
<feature type="compositionally biased region" description="Basic and acidic residues" evidence="9">
    <location>
        <begin position="581"/>
        <end position="593"/>
    </location>
</feature>
<feature type="domain" description="Protein kinase" evidence="10">
    <location>
        <begin position="18"/>
        <end position="307"/>
    </location>
</feature>
<dbReference type="EMBL" id="JAMZMM010000133">
    <property type="protein sequence ID" value="MCP2729673.1"/>
    <property type="molecule type" value="Genomic_DNA"/>
</dbReference>
<keyword evidence="4" id="KW-0547">Nucleotide-binding</keyword>
<keyword evidence="2" id="KW-0723">Serine/threonine-protein kinase</keyword>
<gene>
    <name evidence="11" type="ORF">NJ959_14565</name>
</gene>
<dbReference type="SUPFAM" id="SSF56112">
    <property type="entry name" value="Protein kinase-like (PK-like)"/>
    <property type="match status" value="1"/>
</dbReference>
<evidence type="ECO:0000256" key="7">
    <source>
        <dbReference type="ARBA" id="ARBA00047899"/>
    </source>
</evidence>
<dbReference type="Proteomes" id="UP001204953">
    <property type="component" value="Unassembled WGS sequence"/>
</dbReference>
<dbReference type="Gene3D" id="1.10.510.10">
    <property type="entry name" value="Transferase(Phosphotransferase) domain 1"/>
    <property type="match status" value="1"/>
</dbReference>
<evidence type="ECO:0000256" key="9">
    <source>
        <dbReference type="SAM" id="MobiDB-lite"/>
    </source>
</evidence>
<evidence type="ECO:0000313" key="11">
    <source>
        <dbReference type="EMBL" id="MCP2729673.1"/>
    </source>
</evidence>
<evidence type="ECO:0000313" key="12">
    <source>
        <dbReference type="Proteomes" id="UP001204953"/>
    </source>
</evidence>
<feature type="region of interest" description="Disordered" evidence="9">
    <location>
        <begin position="581"/>
        <end position="622"/>
    </location>
</feature>
<evidence type="ECO:0000256" key="1">
    <source>
        <dbReference type="ARBA" id="ARBA00012513"/>
    </source>
</evidence>
<dbReference type="GO" id="GO:0004674">
    <property type="term" value="F:protein serine/threonine kinase activity"/>
    <property type="evidence" value="ECO:0007669"/>
    <property type="project" value="UniProtKB-KW"/>
</dbReference>
<dbReference type="InterPro" id="IPR011009">
    <property type="entry name" value="Kinase-like_dom_sf"/>
</dbReference>
<evidence type="ECO:0000256" key="5">
    <source>
        <dbReference type="ARBA" id="ARBA00022777"/>
    </source>
</evidence>
<dbReference type="EC" id="2.7.11.1" evidence="1"/>
<comment type="catalytic activity">
    <reaction evidence="8">
        <text>L-seryl-[protein] + ATP = O-phospho-L-seryl-[protein] + ADP + H(+)</text>
        <dbReference type="Rhea" id="RHEA:17989"/>
        <dbReference type="Rhea" id="RHEA-COMP:9863"/>
        <dbReference type="Rhea" id="RHEA-COMP:11604"/>
        <dbReference type="ChEBI" id="CHEBI:15378"/>
        <dbReference type="ChEBI" id="CHEBI:29999"/>
        <dbReference type="ChEBI" id="CHEBI:30616"/>
        <dbReference type="ChEBI" id="CHEBI:83421"/>
        <dbReference type="ChEBI" id="CHEBI:456216"/>
        <dbReference type="EC" id="2.7.11.1"/>
    </reaction>
</comment>
<dbReference type="PANTHER" id="PTHR24363:SF0">
    <property type="entry name" value="SERINE_THREONINE KINASE LIKE DOMAIN CONTAINING 1"/>
    <property type="match status" value="1"/>
</dbReference>
<dbReference type="PROSITE" id="PS50011">
    <property type="entry name" value="PROTEIN_KINASE_DOM"/>
    <property type="match status" value="1"/>
</dbReference>
<comment type="catalytic activity">
    <reaction evidence="7">
        <text>L-threonyl-[protein] + ATP = O-phospho-L-threonyl-[protein] + ADP + H(+)</text>
        <dbReference type="Rhea" id="RHEA:46608"/>
        <dbReference type="Rhea" id="RHEA-COMP:11060"/>
        <dbReference type="Rhea" id="RHEA-COMP:11605"/>
        <dbReference type="ChEBI" id="CHEBI:15378"/>
        <dbReference type="ChEBI" id="CHEBI:30013"/>
        <dbReference type="ChEBI" id="CHEBI:30616"/>
        <dbReference type="ChEBI" id="CHEBI:61977"/>
        <dbReference type="ChEBI" id="CHEBI:456216"/>
        <dbReference type="EC" id="2.7.11.1"/>
    </reaction>
</comment>
<dbReference type="PANTHER" id="PTHR24363">
    <property type="entry name" value="SERINE/THREONINE PROTEIN KINASE"/>
    <property type="match status" value="1"/>
</dbReference>
<keyword evidence="3" id="KW-0808">Transferase</keyword>
<evidence type="ECO:0000256" key="4">
    <source>
        <dbReference type="ARBA" id="ARBA00022741"/>
    </source>
</evidence>
<dbReference type="GO" id="GO:0005524">
    <property type="term" value="F:ATP binding"/>
    <property type="evidence" value="ECO:0007669"/>
    <property type="project" value="UniProtKB-KW"/>
</dbReference>
<accession>A0AAE3KPI3</accession>
<organism evidence="11 12">
    <name type="scientific">Limnofasciculus baicalensis BBK-W-15</name>
    <dbReference type="NCBI Taxonomy" id="2699891"/>
    <lineage>
        <taxon>Bacteria</taxon>
        <taxon>Bacillati</taxon>
        <taxon>Cyanobacteriota</taxon>
        <taxon>Cyanophyceae</taxon>
        <taxon>Coleofasciculales</taxon>
        <taxon>Coleofasciculaceae</taxon>
        <taxon>Limnofasciculus</taxon>
        <taxon>Limnofasciculus baicalensis</taxon>
    </lineage>
</organism>
<sequence>MKTHANQLSLGYLLNGRYQIVQVKSARSWSQTYIVADTRQNGQPQCIVKHFQPQGIHPKYWRFGKRLFDREVDILKKLGNYSQIPKLLDSFADDRGFYIAQELIVGNRLSQELPISRYCNKRWSEYQCVKFLNDIFGILEFVHRQGVIHGNINPDNLIRRKSDGRFVLIDFGEAYQINSASQVKAVEGIGFSSSLSLTSSFSPLTSHSRYAPKAGFPHPNSDLYGIGAIAIQAITRLNPEEFPINPDTGEISWEQHASVSESMAFVLNHTVQQDPQKRFQSATDALIVLKTLVMSCEVQQVSNQEFVNELAVEQTIKPTNNQILEPNWFNFPPLITATGVGIAASNTVAISLGLYSLLYAAPSNPALDLLERARIEYDEGNFNEAIALAQSIPTDSSLYQKSVSTVQKWRQEWYNAEAQYKAAAQALIEERWHDVLLESRKINNVKIWQRKTQPLVEEAKLRLEAEAQELLAMAYGQAAQKDFTSAIAFLKQIPPETPTGAKIYPKLSEYQEKQRIKAQSLLQQAYQRAGERDFKAALNYLTQIPEDTPTYQTAQVKMAEYSQKQASIEEVKRIVELDRAAQGKSGEISDRTAAESSVNTDSTGKTVELNPGEQLQEVKPKI</sequence>
<proteinExistence type="predicted"/>
<name>A0AAE3KPI3_9CYAN</name>
<keyword evidence="5 11" id="KW-0418">Kinase</keyword>
<comment type="caution">
    <text evidence="11">The sequence shown here is derived from an EMBL/GenBank/DDBJ whole genome shotgun (WGS) entry which is preliminary data.</text>
</comment>
<dbReference type="RefSeq" id="WP_254012454.1">
    <property type="nucleotide sequence ID" value="NZ_JAMZMM010000133.1"/>
</dbReference>
<keyword evidence="6" id="KW-0067">ATP-binding</keyword>
<evidence type="ECO:0000256" key="2">
    <source>
        <dbReference type="ARBA" id="ARBA00022527"/>
    </source>
</evidence>
<keyword evidence="12" id="KW-1185">Reference proteome</keyword>
<dbReference type="InterPro" id="IPR000719">
    <property type="entry name" value="Prot_kinase_dom"/>
</dbReference>
<protein>
    <recommendedName>
        <fullName evidence="1">non-specific serine/threonine protein kinase</fullName>
        <ecNumber evidence="1">2.7.11.1</ecNumber>
    </recommendedName>
</protein>
<feature type="compositionally biased region" description="Polar residues" evidence="9">
    <location>
        <begin position="594"/>
        <end position="605"/>
    </location>
</feature>
<evidence type="ECO:0000256" key="3">
    <source>
        <dbReference type="ARBA" id="ARBA00022679"/>
    </source>
</evidence>
<dbReference type="SMART" id="SM00220">
    <property type="entry name" value="S_TKc"/>
    <property type="match status" value="1"/>
</dbReference>
<evidence type="ECO:0000256" key="6">
    <source>
        <dbReference type="ARBA" id="ARBA00022840"/>
    </source>
</evidence>
<evidence type="ECO:0000256" key="8">
    <source>
        <dbReference type="ARBA" id="ARBA00048679"/>
    </source>
</evidence>
<dbReference type="Pfam" id="PF00069">
    <property type="entry name" value="Pkinase"/>
    <property type="match status" value="1"/>
</dbReference>